<sequence length="310" mass="35854">MSVSSANGFIAEGRLSVSQPSDFLKTTPEAMSTDIGKSTSNGSENPVISEEQQEKINEVRRLVGTFPEKLSTFSSDASISRYLRAQNWNVKKATKLLKETLKWRLEYKPEAIKWEEVAREAETGKMYRSNYADKHGRSVIVMRPSRQNSKSIPEQMRYLVYCMENAILNLPEKQEEMVWLIDFNGFNLSSISLKQARETAYVLDVYYPDRLGLAIIYNSPKFFEPFWKVVKYFLEPKTTNKVKFVYSDDPSTMKIIEEEFEVDKLESAFGGKDNVDFDINKYAERMREDDKRMQCLCERGNIACEALHQP</sequence>
<accession>A0ACB7Y7I0</accession>
<gene>
    <name evidence="1" type="ORF">Vadar_011428</name>
</gene>
<name>A0ACB7Y7I0_9ERIC</name>
<evidence type="ECO:0000313" key="2">
    <source>
        <dbReference type="Proteomes" id="UP000828048"/>
    </source>
</evidence>
<evidence type="ECO:0000313" key="1">
    <source>
        <dbReference type="EMBL" id="KAH7848993.1"/>
    </source>
</evidence>
<protein>
    <submittedName>
        <fullName evidence="1">Uncharacterized protein</fullName>
    </submittedName>
</protein>
<organism evidence="1 2">
    <name type="scientific">Vaccinium darrowii</name>
    <dbReference type="NCBI Taxonomy" id="229202"/>
    <lineage>
        <taxon>Eukaryota</taxon>
        <taxon>Viridiplantae</taxon>
        <taxon>Streptophyta</taxon>
        <taxon>Embryophyta</taxon>
        <taxon>Tracheophyta</taxon>
        <taxon>Spermatophyta</taxon>
        <taxon>Magnoliopsida</taxon>
        <taxon>eudicotyledons</taxon>
        <taxon>Gunneridae</taxon>
        <taxon>Pentapetalae</taxon>
        <taxon>asterids</taxon>
        <taxon>Ericales</taxon>
        <taxon>Ericaceae</taxon>
        <taxon>Vaccinioideae</taxon>
        <taxon>Vaccinieae</taxon>
        <taxon>Vaccinium</taxon>
    </lineage>
</organism>
<comment type="caution">
    <text evidence="1">The sequence shown here is derived from an EMBL/GenBank/DDBJ whole genome shotgun (WGS) entry which is preliminary data.</text>
</comment>
<dbReference type="Proteomes" id="UP000828048">
    <property type="component" value="Chromosome 7"/>
</dbReference>
<keyword evidence="2" id="KW-1185">Reference proteome</keyword>
<proteinExistence type="predicted"/>
<dbReference type="EMBL" id="CM037157">
    <property type="protein sequence ID" value="KAH7848993.1"/>
    <property type="molecule type" value="Genomic_DNA"/>
</dbReference>
<reference evidence="1 2" key="1">
    <citation type="journal article" date="2021" name="Hortic Res">
        <title>High-quality reference genome and annotation aids understanding of berry development for evergreen blueberry (Vaccinium darrowii).</title>
        <authorList>
            <person name="Yu J."/>
            <person name="Hulse-Kemp A.M."/>
            <person name="Babiker E."/>
            <person name="Staton M."/>
        </authorList>
    </citation>
    <scope>NUCLEOTIDE SEQUENCE [LARGE SCALE GENOMIC DNA]</scope>
    <source>
        <strain evidence="2">cv. NJ 8807/NJ 8810</strain>
        <tissue evidence="1">Young leaf</tissue>
    </source>
</reference>